<dbReference type="InterPro" id="IPR049316">
    <property type="entry name" value="GDC-P_C"/>
</dbReference>
<reference evidence="8" key="3">
    <citation type="journal article" date="2019" name="BMC Res. Notes">
        <title>Complete genome sequence of the Sulfodiicoccus acidiphilus strain HS-1T, the first crenarchaeon that lacks polB3, isolated from an acidic hot spring in Ohwaku-dani, Hakone, Japan.</title>
        <authorList>
            <person name="Sakai H.D."/>
            <person name="Kurosawa N."/>
        </authorList>
    </citation>
    <scope>NUCLEOTIDE SEQUENCE</scope>
    <source>
        <strain evidence="8">HS-1</strain>
    </source>
</reference>
<dbReference type="Pfam" id="PF21478">
    <property type="entry name" value="GcvP2_C"/>
    <property type="match status" value="1"/>
</dbReference>
<dbReference type="GO" id="GO:0005829">
    <property type="term" value="C:cytosol"/>
    <property type="evidence" value="ECO:0007669"/>
    <property type="project" value="TreeGrafter"/>
</dbReference>
<dbReference type="InterPro" id="IPR015424">
    <property type="entry name" value="PyrdxlP-dep_Trfase"/>
</dbReference>
<proteinExistence type="predicted"/>
<dbReference type="EC" id="1.4.4.2" evidence="2"/>
<evidence type="ECO:0000313" key="9">
    <source>
        <dbReference type="EMBL" id="GGT95287.1"/>
    </source>
</evidence>
<keyword evidence="10" id="KW-1185">Reference proteome</keyword>
<dbReference type="GO" id="GO:0016594">
    <property type="term" value="F:glycine binding"/>
    <property type="evidence" value="ECO:0007669"/>
    <property type="project" value="TreeGrafter"/>
</dbReference>
<keyword evidence="4 8" id="KW-0560">Oxidoreductase</keyword>
<dbReference type="OrthoDB" id="371967at2157"/>
<dbReference type="Gene3D" id="3.40.640.10">
    <property type="entry name" value="Type I PLP-dependent aspartate aminotransferase-like (Major domain)"/>
    <property type="match status" value="1"/>
</dbReference>
<evidence type="ECO:0000256" key="3">
    <source>
        <dbReference type="ARBA" id="ARBA00022898"/>
    </source>
</evidence>
<dbReference type="RefSeq" id="WP_126449971.1">
    <property type="nucleotide sequence ID" value="NZ_AP018553.1"/>
</dbReference>
<dbReference type="GO" id="GO:0005960">
    <property type="term" value="C:glycine cleavage complex"/>
    <property type="evidence" value="ECO:0007669"/>
    <property type="project" value="TreeGrafter"/>
</dbReference>
<dbReference type="GO" id="GO:0004375">
    <property type="term" value="F:glycine dehydrogenase (decarboxylating) activity"/>
    <property type="evidence" value="ECO:0007669"/>
    <property type="project" value="UniProtKB-EC"/>
</dbReference>
<reference evidence="9" key="1">
    <citation type="journal article" date="2014" name="Int. J. Syst. Evol. Microbiol.">
        <title>Complete genome sequence of Corynebacterium casei LMG S-19264T (=DSM 44701T), isolated from a smear-ripened cheese.</title>
        <authorList>
            <consortium name="US DOE Joint Genome Institute (JGI-PGF)"/>
            <person name="Walter F."/>
            <person name="Albersmeier A."/>
            <person name="Kalinowski J."/>
            <person name="Ruckert C."/>
        </authorList>
    </citation>
    <scope>NUCLEOTIDE SEQUENCE</scope>
    <source>
        <strain evidence="9">JCM 31740</strain>
    </source>
</reference>
<evidence type="ECO:0000256" key="2">
    <source>
        <dbReference type="ARBA" id="ARBA00012134"/>
    </source>
</evidence>
<dbReference type="InterPro" id="IPR049315">
    <property type="entry name" value="GDC-P_N"/>
</dbReference>
<reference evidence="10" key="2">
    <citation type="submission" date="2018-04" db="EMBL/GenBank/DDBJ databases">
        <title>Complete genome sequence of Sulfodiicoccus acidiphilus strain HS-1.</title>
        <authorList>
            <person name="Sakai H.D."/>
            <person name="Kurosawa N."/>
        </authorList>
    </citation>
    <scope>NUCLEOTIDE SEQUENCE [LARGE SCALE GENOMIC DNA]</scope>
    <source>
        <strain evidence="10">HS-1</strain>
    </source>
</reference>
<reference evidence="9" key="4">
    <citation type="submission" date="2020-09" db="EMBL/GenBank/DDBJ databases">
        <authorList>
            <person name="Sun Q."/>
            <person name="Ohkuma M."/>
        </authorList>
    </citation>
    <scope>NUCLEOTIDE SEQUENCE</scope>
    <source>
        <strain evidence="9">JCM 31740</strain>
    </source>
</reference>
<dbReference type="PANTHER" id="PTHR11773">
    <property type="entry name" value="GLYCINE DEHYDROGENASE, DECARBOXYLATING"/>
    <property type="match status" value="1"/>
</dbReference>
<name>A0A348B3H1_9CREN</name>
<dbReference type="AlphaFoldDB" id="A0A348B3H1"/>
<feature type="domain" description="Glycine cleavage system P-protein N-terminal" evidence="6">
    <location>
        <begin position="29"/>
        <end position="303"/>
    </location>
</feature>
<comment type="catalytic activity">
    <reaction evidence="5">
        <text>N(6)-[(R)-lipoyl]-L-lysyl-[glycine-cleavage complex H protein] + glycine + H(+) = N(6)-[(R)-S(8)-aminomethyldihydrolipoyl]-L-lysyl-[glycine-cleavage complex H protein] + CO2</text>
        <dbReference type="Rhea" id="RHEA:24304"/>
        <dbReference type="Rhea" id="RHEA-COMP:10494"/>
        <dbReference type="Rhea" id="RHEA-COMP:10495"/>
        <dbReference type="ChEBI" id="CHEBI:15378"/>
        <dbReference type="ChEBI" id="CHEBI:16526"/>
        <dbReference type="ChEBI" id="CHEBI:57305"/>
        <dbReference type="ChEBI" id="CHEBI:83099"/>
        <dbReference type="ChEBI" id="CHEBI:83143"/>
        <dbReference type="EC" id="1.4.4.2"/>
    </reaction>
</comment>
<dbReference type="GeneID" id="38666624"/>
<evidence type="ECO:0000256" key="1">
    <source>
        <dbReference type="ARBA" id="ARBA00001933"/>
    </source>
</evidence>
<dbReference type="Proteomes" id="UP000276741">
    <property type="component" value="Chromosome"/>
</dbReference>
<evidence type="ECO:0000259" key="7">
    <source>
        <dbReference type="Pfam" id="PF21478"/>
    </source>
</evidence>
<dbReference type="InterPro" id="IPR015422">
    <property type="entry name" value="PyrdxlP-dep_Trfase_small"/>
</dbReference>
<dbReference type="Pfam" id="PF02347">
    <property type="entry name" value="GDC-P"/>
    <property type="match status" value="1"/>
</dbReference>
<dbReference type="InterPro" id="IPR020581">
    <property type="entry name" value="GDC_P"/>
</dbReference>
<evidence type="ECO:0000313" key="8">
    <source>
        <dbReference type="EMBL" id="BBD72723.1"/>
    </source>
</evidence>
<dbReference type="EMBL" id="BMQS01000009">
    <property type="protein sequence ID" value="GGT95287.1"/>
    <property type="molecule type" value="Genomic_DNA"/>
</dbReference>
<dbReference type="InterPro" id="IPR015421">
    <property type="entry name" value="PyrdxlP-dep_Trfase_major"/>
</dbReference>
<dbReference type="GO" id="GO:0030170">
    <property type="term" value="F:pyridoxal phosphate binding"/>
    <property type="evidence" value="ECO:0007669"/>
    <property type="project" value="TreeGrafter"/>
</dbReference>
<dbReference type="Gene3D" id="3.90.1150.10">
    <property type="entry name" value="Aspartate Aminotransferase, domain 1"/>
    <property type="match status" value="1"/>
</dbReference>
<evidence type="ECO:0000259" key="6">
    <source>
        <dbReference type="Pfam" id="PF02347"/>
    </source>
</evidence>
<dbReference type="Gene3D" id="6.20.440.10">
    <property type="match status" value="1"/>
</dbReference>
<dbReference type="GO" id="GO:0019464">
    <property type="term" value="P:glycine decarboxylation via glycine cleavage system"/>
    <property type="evidence" value="ECO:0007669"/>
    <property type="project" value="TreeGrafter"/>
</dbReference>
<dbReference type="PANTHER" id="PTHR11773:SF1">
    <property type="entry name" value="GLYCINE DEHYDROGENASE (DECARBOXYLATING), MITOCHONDRIAL"/>
    <property type="match status" value="1"/>
</dbReference>
<evidence type="ECO:0000256" key="4">
    <source>
        <dbReference type="ARBA" id="ARBA00023002"/>
    </source>
</evidence>
<dbReference type="NCBIfam" id="NF003346">
    <property type="entry name" value="PRK04366.1"/>
    <property type="match status" value="1"/>
</dbReference>
<dbReference type="KEGG" id="sacd:HS1genome_1112"/>
<organism evidence="8 10">
    <name type="scientific">Sulfodiicoccus acidiphilus</name>
    <dbReference type="NCBI Taxonomy" id="1670455"/>
    <lineage>
        <taxon>Archaea</taxon>
        <taxon>Thermoproteota</taxon>
        <taxon>Thermoprotei</taxon>
        <taxon>Sulfolobales</taxon>
        <taxon>Sulfolobaceae</taxon>
        <taxon>Sulfodiicoccus</taxon>
    </lineage>
</organism>
<evidence type="ECO:0000313" key="10">
    <source>
        <dbReference type="Proteomes" id="UP000276741"/>
    </source>
</evidence>
<feature type="domain" description="Glycine dehydrogenase C-terminal" evidence="7">
    <location>
        <begin position="352"/>
        <end position="453"/>
    </location>
</feature>
<accession>A0A348B3H1</accession>
<dbReference type="Proteomes" id="UP000616143">
    <property type="component" value="Unassembled WGS sequence"/>
</dbReference>
<comment type="cofactor">
    <cofactor evidence="1">
        <name>pyridoxal 5'-phosphate</name>
        <dbReference type="ChEBI" id="CHEBI:597326"/>
    </cofactor>
</comment>
<dbReference type="SUPFAM" id="SSF53383">
    <property type="entry name" value="PLP-dependent transferases"/>
    <property type="match status" value="1"/>
</dbReference>
<gene>
    <name evidence="9" type="ORF">GCM10007116_10950</name>
    <name evidence="8" type="ORF">HS1genome_1112</name>
</gene>
<keyword evidence="3" id="KW-0663">Pyridoxal phosphate</keyword>
<sequence>MWNQARWEEPLLFQYKGKNRVGLAVPREDVNDRVEVPSSVKRRNPLELPELSELEVVRHFIRLSQMSYGVDVGMVPLGSCTMKYNPKVQEAASKLTENAHPLQDEDTVQGVLEMLYDMQNWLAEITGMEQCSLQVPAGSAGELAGVLMMKKYHEDKGETRTDMLVADSAHGTNPASAAMAGFKVVYVKTDHRGLVDYGLLKEIVGPSTAGFMLTNPNTLGLFEENILEIADTIHSVDGKLYYDGANLNGIVGVARPGDMGFDIVHLNLHKTFAVPHGGGGPGAGAICAKGDMVDYLPGPLVGRVDGSYSWSMEPHRSIGRIATFHGNVGNVVRSFAYLLGLGSDGVNMLGVMSTLATNYLMSRLQDVRGLQLPFPGRPRKHEVVYSVTPAYNEIGLTAEDVAKGLLDRGFYAPTIYFPPIVQESLMIEVTETEPKESIDEFARALYDVMREAYSDLKAVKQSPKRTSVSRLDYVKANHPSTFTPTFRVKRLREEGSLQVLK</sequence>
<dbReference type="EMBL" id="AP018553">
    <property type="protein sequence ID" value="BBD72723.1"/>
    <property type="molecule type" value="Genomic_DNA"/>
</dbReference>
<evidence type="ECO:0000256" key="5">
    <source>
        <dbReference type="ARBA" id="ARBA00049026"/>
    </source>
</evidence>
<protein>
    <recommendedName>
        <fullName evidence="2">glycine dehydrogenase (aminomethyl-transferring)</fullName>
        <ecNumber evidence="2">1.4.4.2</ecNumber>
    </recommendedName>
</protein>
<dbReference type="FunFam" id="3.40.640.10:FF:000224">
    <property type="entry name" value="Probable glycine dehydrogenase (decarboxylating) subunit 2"/>
    <property type="match status" value="1"/>
</dbReference>